<organism evidence="2 3">
    <name type="scientific">Streptomyces ficellus</name>
    <dbReference type="NCBI Taxonomy" id="1977088"/>
    <lineage>
        <taxon>Bacteria</taxon>
        <taxon>Bacillati</taxon>
        <taxon>Actinomycetota</taxon>
        <taxon>Actinomycetes</taxon>
        <taxon>Kitasatosporales</taxon>
        <taxon>Streptomycetaceae</taxon>
        <taxon>Streptomyces</taxon>
    </lineage>
</organism>
<name>A0ABT7ZD99_9ACTN</name>
<gene>
    <name evidence="2" type="ORF">QWM81_26365</name>
</gene>
<evidence type="ECO:0000313" key="2">
    <source>
        <dbReference type="EMBL" id="MDN3297498.1"/>
    </source>
</evidence>
<feature type="transmembrane region" description="Helical" evidence="1">
    <location>
        <begin position="63"/>
        <end position="83"/>
    </location>
</feature>
<dbReference type="Proteomes" id="UP001174050">
    <property type="component" value="Unassembled WGS sequence"/>
</dbReference>
<keyword evidence="1" id="KW-0472">Membrane</keyword>
<dbReference type="RefSeq" id="WP_290114859.1">
    <property type="nucleotide sequence ID" value="NZ_JAUEPL010000052.1"/>
</dbReference>
<proteinExistence type="predicted"/>
<comment type="caution">
    <text evidence="2">The sequence shown here is derived from an EMBL/GenBank/DDBJ whole genome shotgun (WGS) entry which is preliminary data.</text>
</comment>
<sequence length="117" mass="12176">MFQPRIPVNPLPTGLVTPLVQPTTTTDIEPRHDVEPVACNHQHDHAPAPVPAAPRVQVPAVRLTPAGLVTVVAGGAGLVLIVGTVLVSMLLAVAISAASVTICAVVLRSLLKSRHQR</sequence>
<evidence type="ECO:0000313" key="3">
    <source>
        <dbReference type="Proteomes" id="UP001174050"/>
    </source>
</evidence>
<keyword evidence="3" id="KW-1185">Reference proteome</keyword>
<protein>
    <submittedName>
        <fullName evidence="2">SpdD-like protein</fullName>
    </submittedName>
</protein>
<keyword evidence="1" id="KW-1133">Transmembrane helix</keyword>
<feature type="transmembrane region" description="Helical" evidence="1">
    <location>
        <begin position="89"/>
        <end position="111"/>
    </location>
</feature>
<dbReference type="EMBL" id="JAUEPL010000052">
    <property type="protein sequence ID" value="MDN3297498.1"/>
    <property type="molecule type" value="Genomic_DNA"/>
</dbReference>
<keyword evidence="1" id="KW-0812">Transmembrane</keyword>
<reference evidence="2" key="1">
    <citation type="submission" date="2023-06" db="EMBL/GenBank/DDBJ databases">
        <title>WGS-Sequencing of Streptomyces ficellus isolate 21 collected from sand in Gara Djebilet Iron Mine in Algeria.</title>
        <authorList>
            <person name="Zegers G.P."/>
            <person name="Gomez A."/>
            <person name="Gueddou A."/>
            <person name="Zahara A.F."/>
            <person name="Worth M."/>
            <person name="Sevigny J.L."/>
            <person name="Tisa L."/>
        </authorList>
    </citation>
    <scope>NUCLEOTIDE SEQUENCE</scope>
    <source>
        <strain evidence="2">AS11</strain>
    </source>
</reference>
<evidence type="ECO:0000256" key="1">
    <source>
        <dbReference type="SAM" id="Phobius"/>
    </source>
</evidence>
<accession>A0ABT7ZD99</accession>